<keyword evidence="7 10" id="KW-0067">ATP-binding</keyword>
<evidence type="ECO:0000256" key="3">
    <source>
        <dbReference type="ARBA" id="ARBA00005842"/>
    </source>
</evidence>
<evidence type="ECO:0000256" key="6">
    <source>
        <dbReference type="ARBA" id="ARBA00022741"/>
    </source>
</evidence>
<dbReference type="GO" id="GO:0052381">
    <property type="term" value="F:tRNA dimethylallyltransferase activity"/>
    <property type="evidence" value="ECO:0007669"/>
    <property type="project" value="UniProtKB-UniRule"/>
</dbReference>
<evidence type="ECO:0000256" key="13">
    <source>
        <dbReference type="RuleBase" id="RU003785"/>
    </source>
</evidence>
<dbReference type="OrthoDB" id="9776390at2"/>
<sequence length="301" mass="34136">MNTQKQKTVIVVAGPTAVGKTAVAIALAQQLHASIISADSRQCYRELSIGVARPSEAELAAVPHYFIASHSIEQEVNAGVFEQYALATAEDLFRTDDMVVMVGGTGLYIKAFCEGMDDIPAADTATRNKITARYREEGLAWLQEEVKAKDPLFWQTAEQQNPQRLMRALEVFETTGKSIIDFRQNSRAERPFRIIKTALEQPREILYERINQRVDLMMQEGLEAETRSVYPHRDLNALQTVGYKEMFGYFDGELTLQQAVDAIKQNTRHYAKRQLTWFRKDPAFTWLQPDENAVGSIMKLL</sequence>
<accession>A0A1T4QFL4</accession>
<dbReference type="SUPFAM" id="SSF52540">
    <property type="entry name" value="P-loop containing nucleoside triphosphate hydrolases"/>
    <property type="match status" value="2"/>
</dbReference>
<feature type="binding site" evidence="10">
    <location>
        <begin position="14"/>
        <end position="21"/>
    </location>
    <ligand>
        <name>ATP</name>
        <dbReference type="ChEBI" id="CHEBI:30616"/>
    </ligand>
</feature>
<dbReference type="STRING" id="413434.SAMN04488132_108105"/>
<dbReference type="InterPro" id="IPR039657">
    <property type="entry name" value="Dimethylallyltransferase"/>
</dbReference>
<keyword evidence="15" id="KW-1185">Reference proteome</keyword>
<dbReference type="Pfam" id="PF01715">
    <property type="entry name" value="IPPT"/>
    <property type="match status" value="1"/>
</dbReference>
<reference evidence="14 15" key="1">
    <citation type="submission" date="2017-02" db="EMBL/GenBank/DDBJ databases">
        <authorList>
            <person name="Peterson S.W."/>
        </authorList>
    </citation>
    <scope>NUCLEOTIDE SEQUENCE [LARGE SCALE GENOMIC DNA]</scope>
    <source>
        <strain evidence="14 15">DSM 22335</strain>
    </source>
</reference>
<comment type="caution">
    <text evidence="10">Lacks conserved residue(s) required for the propagation of feature annotation.</text>
</comment>
<evidence type="ECO:0000313" key="14">
    <source>
        <dbReference type="EMBL" id="SKA02583.1"/>
    </source>
</evidence>
<dbReference type="NCBIfam" id="TIGR00174">
    <property type="entry name" value="miaA"/>
    <property type="match status" value="1"/>
</dbReference>
<evidence type="ECO:0000256" key="9">
    <source>
        <dbReference type="ARBA" id="ARBA00049563"/>
    </source>
</evidence>
<dbReference type="EMBL" id="FUWH01000008">
    <property type="protein sequence ID" value="SKA02583.1"/>
    <property type="molecule type" value="Genomic_DNA"/>
</dbReference>
<dbReference type="InterPro" id="IPR027417">
    <property type="entry name" value="P-loop_NTPase"/>
</dbReference>
<evidence type="ECO:0000313" key="15">
    <source>
        <dbReference type="Proteomes" id="UP000190888"/>
    </source>
</evidence>
<name>A0A1T4QFL4_9BACT</name>
<keyword evidence="4 10" id="KW-0808">Transferase</keyword>
<feature type="site" description="Interaction with substrate tRNA" evidence="10">
    <location>
        <position position="105"/>
    </location>
</feature>
<gene>
    <name evidence="10" type="primary">miaA</name>
    <name evidence="14" type="ORF">SAMN04488132_108105</name>
</gene>
<comment type="subunit">
    <text evidence="10">Monomer.</text>
</comment>
<dbReference type="Gene3D" id="3.40.50.300">
    <property type="entry name" value="P-loop containing nucleotide triphosphate hydrolases"/>
    <property type="match status" value="1"/>
</dbReference>
<comment type="similarity">
    <text evidence="3 10 13">Belongs to the IPP transferase family.</text>
</comment>
<evidence type="ECO:0000256" key="7">
    <source>
        <dbReference type="ARBA" id="ARBA00022840"/>
    </source>
</evidence>
<evidence type="ECO:0000256" key="4">
    <source>
        <dbReference type="ARBA" id="ARBA00022679"/>
    </source>
</evidence>
<dbReference type="EC" id="2.5.1.75" evidence="10"/>
<dbReference type="PANTHER" id="PTHR11088">
    <property type="entry name" value="TRNA DIMETHYLALLYLTRANSFERASE"/>
    <property type="match status" value="1"/>
</dbReference>
<dbReference type="RefSeq" id="WP_078832037.1">
    <property type="nucleotide sequence ID" value="NZ_FUWH01000008.1"/>
</dbReference>
<dbReference type="Proteomes" id="UP000190888">
    <property type="component" value="Unassembled WGS sequence"/>
</dbReference>
<dbReference type="HAMAP" id="MF_00185">
    <property type="entry name" value="IPP_trans"/>
    <property type="match status" value="1"/>
</dbReference>
<dbReference type="Gene3D" id="1.10.20.140">
    <property type="match status" value="1"/>
</dbReference>
<comment type="catalytic activity">
    <reaction evidence="9 10 11">
        <text>adenosine(37) in tRNA + dimethylallyl diphosphate = N(6)-dimethylallyladenosine(37) in tRNA + diphosphate</text>
        <dbReference type="Rhea" id="RHEA:26482"/>
        <dbReference type="Rhea" id="RHEA-COMP:10162"/>
        <dbReference type="Rhea" id="RHEA-COMP:10375"/>
        <dbReference type="ChEBI" id="CHEBI:33019"/>
        <dbReference type="ChEBI" id="CHEBI:57623"/>
        <dbReference type="ChEBI" id="CHEBI:74411"/>
        <dbReference type="ChEBI" id="CHEBI:74415"/>
        <dbReference type="EC" id="2.5.1.75"/>
    </reaction>
</comment>
<dbReference type="GO" id="GO:0005524">
    <property type="term" value="F:ATP binding"/>
    <property type="evidence" value="ECO:0007669"/>
    <property type="project" value="UniProtKB-UniRule"/>
</dbReference>
<dbReference type="GO" id="GO:0006400">
    <property type="term" value="P:tRNA modification"/>
    <property type="evidence" value="ECO:0007669"/>
    <property type="project" value="TreeGrafter"/>
</dbReference>
<evidence type="ECO:0000256" key="2">
    <source>
        <dbReference type="ARBA" id="ARBA00003213"/>
    </source>
</evidence>
<evidence type="ECO:0000256" key="5">
    <source>
        <dbReference type="ARBA" id="ARBA00022694"/>
    </source>
</evidence>
<comment type="cofactor">
    <cofactor evidence="1 10">
        <name>Mg(2+)</name>
        <dbReference type="ChEBI" id="CHEBI:18420"/>
    </cofactor>
</comment>
<organism evidence="14 15">
    <name type="scientific">Sediminibacterium ginsengisoli</name>
    <dbReference type="NCBI Taxonomy" id="413434"/>
    <lineage>
        <taxon>Bacteria</taxon>
        <taxon>Pseudomonadati</taxon>
        <taxon>Bacteroidota</taxon>
        <taxon>Chitinophagia</taxon>
        <taxon>Chitinophagales</taxon>
        <taxon>Chitinophagaceae</taxon>
        <taxon>Sediminibacterium</taxon>
    </lineage>
</organism>
<evidence type="ECO:0000256" key="11">
    <source>
        <dbReference type="RuleBase" id="RU003783"/>
    </source>
</evidence>
<proteinExistence type="inferred from homology"/>
<keyword evidence="8 10" id="KW-0460">Magnesium</keyword>
<evidence type="ECO:0000256" key="8">
    <source>
        <dbReference type="ARBA" id="ARBA00022842"/>
    </source>
</evidence>
<evidence type="ECO:0000256" key="1">
    <source>
        <dbReference type="ARBA" id="ARBA00001946"/>
    </source>
</evidence>
<dbReference type="AlphaFoldDB" id="A0A1T4QFL4"/>
<protein>
    <recommendedName>
        <fullName evidence="10">tRNA dimethylallyltransferase</fullName>
        <ecNumber evidence="10">2.5.1.75</ecNumber>
    </recommendedName>
    <alternativeName>
        <fullName evidence="10">Dimethylallyl diphosphate:tRNA dimethylallyltransferase</fullName>
        <shortName evidence="10">DMAPP:tRNA dimethylallyltransferase</shortName>
        <shortName evidence="10">DMATase</shortName>
    </alternativeName>
    <alternativeName>
        <fullName evidence="10">Isopentenyl-diphosphate:tRNA isopentenyltransferase</fullName>
        <shortName evidence="10">IPP transferase</shortName>
        <shortName evidence="10">IPPT</shortName>
        <shortName evidence="10">IPTase</shortName>
    </alternativeName>
</protein>
<keyword evidence="5 10" id="KW-0819">tRNA processing</keyword>
<evidence type="ECO:0000256" key="12">
    <source>
        <dbReference type="RuleBase" id="RU003784"/>
    </source>
</evidence>
<feature type="region of interest" description="Interaction with substrate tRNA" evidence="10">
    <location>
        <begin position="163"/>
        <end position="167"/>
    </location>
</feature>
<keyword evidence="6 10" id="KW-0547">Nucleotide-binding</keyword>
<comment type="function">
    <text evidence="2 10 12">Catalyzes the transfer of a dimethylallyl group onto the adenine at position 37 in tRNAs that read codons beginning with uridine, leading to the formation of N6-(dimethylallyl)adenosine (i(6)A).</text>
</comment>
<feature type="region of interest" description="Interaction with substrate tRNA" evidence="10">
    <location>
        <begin position="39"/>
        <end position="42"/>
    </location>
</feature>
<feature type="site" description="Interaction with substrate tRNA" evidence="10">
    <location>
        <position position="127"/>
    </location>
</feature>
<dbReference type="InterPro" id="IPR018022">
    <property type="entry name" value="IPT"/>
</dbReference>
<evidence type="ECO:0000256" key="10">
    <source>
        <dbReference type="HAMAP-Rule" id="MF_00185"/>
    </source>
</evidence>
<feature type="binding site" evidence="10">
    <location>
        <begin position="16"/>
        <end position="21"/>
    </location>
    <ligand>
        <name>substrate</name>
    </ligand>
</feature>
<dbReference type="PANTHER" id="PTHR11088:SF60">
    <property type="entry name" value="TRNA DIMETHYLALLYLTRANSFERASE"/>
    <property type="match status" value="1"/>
</dbReference>